<feature type="non-terminal residue" evidence="4">
    <location>
        <position position="1"/>
    </location>
</feature>
<gene>
    <name evidence="4" type="ORF">OFUS_LOCUS19680</name>
</gene>
<evidence type="ECO:0000313" key="5">
    <source>
        <dbReference type="Proteomes" id="UP000749559"/>
    </source>
</evidence>
<proteinExistence type="inferred from homology"/>
<dbReference type="GO" id="GO:0046872">
    <property type="term" value="F:metal ion binding"/>
    <property type="evidence" value="ECO:0007669"/>
    <property type="project" value="InterPro"/>
</dbReference>
<dbReference type="Gene3D" id="3.30.420.10">
    <property type="entry name" value="Ribonuclease H-like superfamily/Ribonuclease H"/>
    <property type="match status" value="2"/>
</dbReference>
<dbReference type="AlphaFoldDB" id="A0A8S4PLN2"/>
<evidence type="ECO:0000256" key="2">
    <source>
        <dbReference type="SAM" id="MobiDB-lite"/>
    </source>
</evidence>
<dbReference type="SUPFAM" id="SSF54928">
    <property type="entry name" value="RNA-binding domain, RBD"/>
    <property type="match status" value="1"/>
</dbReference>
<evidence type="ECO:0000256" key="1">
    <source>
        <dbReference type="ARBA" id="ARBA00008372"/>
    </source>
</evidence>
<dbReference type="PANTHER" id="PTHR15092:SF44">
    <property type="entry name" value="POLY(A)-SPECIFIC RIBONUCLEASE PARN"/>
    <property type="match status" value="1"/>
</dbReference>
<dbReference type="InterPro" id="IPR036867">
    <property type="entry name" value="R3H_dom_sf"/>
</dbReference>
<dbReference type="PANTHER" id="PTHR15092">
    <property type="entry name" value="POLY A -SPECIFIC RIBONUCLEASE/TARGET OF EGR1, MEMBER 1"/>
    <property type="match status" value="1"/>
</dbReference>
<dbReference type="InterPro" id="IPR012677">
    <property type="entry name" value="Nucleotide-bd_a/b_plait_sf"/>
</dbReference>
<dbReference type="InterPro" id="IPR035979">
    <property type="entry name" value="RBD_domain_sf"/>
</dbReference>
<dbReference type="Gene3D" id="3.30.70.330">
    <property type="match status" value="1"/>
</dbReference>
<dbReference type="GO" id="GO:1990431">
    <property type="term" value="P:priRNA 3'-end processing"/>
    <property type="evidence" value="ECO:0007669"/>
    <property type="project" value="TreeGrafter"/>
</dbReference>
<dbReference type="CDD" id="cd02637">
    <property type="entry name" value="R3H_PARN"/>
    <property type="match status" value="1"/>
</dbReference>
<feature type="region of interest" description="Disordered" evidence="2">
    <location>
        <begin position="513"/>
        <end position="538"/>
    </location>
</feature>
<dbReference type="EMBL" id="CAIIXF020000009">
    <property type="protein sequence ID" value="CAH1795092.1"/>
    <property type="molecule type" value="Genomic_DNA"/>
</dbReference>
<evidence type="ECO:0000313" key="4">
    <source>
        <dbReference type="EMBL" id="CAH1795092.1"/>
    </source>
</evidence>
<dbReference type="InterPro" id="IPR051181">
    <property type="entry name" value="CAF1_poly(A)_ribonucleases"/>
</dbReference>
<dbReference type="Pfam" id="PF04857">
    <property type="entry name" value="CAF1"/>
    <property type="match status" value="1"/>
</dbReference>
<dbReference type="FunFam" id="3.30.420.10:FF:000196">
    <property type="entry name" value="Poly(A)-specific ribonuclease PARN"/>
    <property type="match status" value="1"/>
</dbReference>
<feature type="domain" description="Poly(A)-specific ribonuclease RNA-binding" evidence="3">
    <location>
        <begin position="431"/>
        <end position="509"/>
    </location>
</feature>
<dbReference type="Proteomes" id="UP000749559">
    <property type="component" value="Unassembled WGS sequence"/>
</dbReference>
<dbReference type="InterPro" id="IPR006941">
    <property type="entry name" value="RNase_CAF1"/>
</dbReference>
<dbReference type="InterPro" id="IPR034042">
    <property type="entry name" value="PARN_R3H"/>
</dbReference>
<dbReference type="InterPro" id="IPR012337">
    <property type="entry name" value="RNaseH-like_sf"/>
</dbReference>
<dbReference type="GO" id="GO:1990432">
    <property type="term" value="P:siRNA 3'-end processing"/>
    <property type="evidence" value="ECO:0007669"/>
    <property type="project" value="TreeGrafter"/>
</dbReference>
<dbReference type="Pfam" id="PF08675">
    <property type="entry name" value="RNA_bind"/>
    <property type="match status" value="1"/>
</dbReference>
<dbReference type="FunFam" id="3.30.420.10:FF:000035">
    <property type="entry name" value="Poly(A)-specific ribonuclease PARN"/>
    <property type="match status" value="1"/>
</dbReference>
<dbReference type="SUPFAM" id="SSF82708">
    <property type="entry name" value="R3H domain"/>
    <property type="match status" value="1"/>
</dbReference>
<comment type="similarity">
    <text evidence="1">Belongs to the CAF1 family.</text>
</comment>
<evidence type="ECO:0000259" key="3">
    <source>
        <dbReference type="Pfam" id="PF08675"/>
    </source>
</evidence>
<sequence>FKEELPKIKEAIDKASFLAIDAEFTGLSNGQTESIHSFDTPAERYFKLRKAASEFQIVQYGLAAFHFDADTEKYAVQTYNFYIFPRPFSRQAPDVRFLCQSSSLDFLISQGLDFNKVFREGISYLTPAVEQDLRDSLEKRQKSYKQFSSPAFTTPDSGTYKSPATVPEEHKAFIDDICKQVEEFTKDKTKESIQLDPCNGYLRKLIYQTVQLRFKNDVHLEAKTLENKQRCIVVARGKSENDLKQLEEAKKEAEWQELEDAVGFSKVIRHISQSGKLVVGHNMFLDLLHTLHHFCAPLPEDYEEFKAMVSCVLPRIIDTKLMANTQPFKDRIVTSALGELQTILTMPPFSKVHIEAVDGFPNYENNSDSLHEAGYDAYVTGLCYIGMANYLGSMLTPAVKHALTKPELTQPFSNRIFLMRVHDIPYMNMSGEEEKPNRDHVFHIRFPKEWKTADIAALFTPVGNVQVVWLNDTSAFVALYRKDQAHHVLKMINKPGEQYYVMTYEAYHAGLHTMPPPSASRKRRPPTSDVDLPPRKKASPIPTITKFNLDASPFVSRKITPIMEEEGCIGSEEVSLAESDTCKKFPSSPEDLGEPVLKRSKILNNVSDKTKSNSGEKLFEEEPCDNVYEVCQHN</sequence>
<reference evidence="4" key="1">
    <citation type="submission" date="2022-03" db="EMBL/GenBank/DDBJ databases">
        <authorList>
            <person name="Martin C."/>
        </authorList>
    </citation>
    <scope>NUCLEOTIDE SEQUENCE</scope>
</reference>
<organism evidence="4 5">
    <name type="scientific">Owenia fusiformis</name>
    <name type="common">Polychaete worm</name>
    <dbReference type="NCBI Taxonomy" id="6347"/>
    <lineage>
        <taxon>Eukaryota</taxon>
        <taxon>Metazoa</taxon>
        <taxon>Spiralia</taxon>
        <taxon>Lophotrochozoa</taxon>
        <taxon>Annelida</taxon>
        <taxon>Polychaeta</taxon>
        <taxon>Sedentaria</taxon>
        <taxon>Canalipalpata</taxon>
        <taxon>Sabellida</taxon>
        <taxon>Oweniida</taxon>
        <taxon>Oweniidae</taxon>
        <taxon>Owenia</taxon>
    </lineage>
</organism>
<accession>A0A8S4PLN2</accession>
<dbReference type="CDD" id="cd12428">
    <property type="entry name" value="RRM_PARN"/>
    <property type="match status" value="1"/>
</dbReference>
<name>A0A8S4PLN2_OWEFU</name>
<dbReference type="SUPFAM" id="SSF53098">
    <property type="entry name" value="Ribonuclease H-like"/>
    <property type="match status" value="1"/>
</dbReference>
<dbReference type="GO" id="GO:0000289">
    <property type="term" value="P:nuclear-transcribed mRNA poly(A) tail shortening"/>
    <property type="evidence" value="ECO:0007669"/>
    <property type="project" value="TreeGrafter"/>
</dbReference>
<dbReference type="GO" id="GO:0004535">
    <property type="term" value="F:poly(A)-specific ribonuclease activity"/>
    <property type="evidence" value="ECO:0007669"/>
    <property type="project" value="InterPro"/>
</dbReference>
<keyword evidence="5" id="KW-1185">Reference proteome</keyword>
<protein>
    <recommendedName>
        <fullName evidence="3">Poly(A)-specific ribonuclease RNA-binding domain-containing protein</fullName>
    </recommendedName>
</protein>
<dbReference type="InterPro" id="IPR014789">
    <property type="entry name" value="PolyA-riboNase_RNA-binding"/>
</dbReference>
<dbReference type="GO" id="GO:0003723">
    <property type="term" value="F:RNA binding"/>
    <property type="evidence" value="ECO:0007669"/>
    <property type="project" value="InterPro"/>
</dbReference>
<comment type="caution">
    <text evidence="4">The sequence shown here is derived from an EMBL/GenBank/DDBJ whole genome shotgun (WGS) entry which is preliminary data.</text>
</comment>
<dbReference type="InterPro" id="IPR036397">
    <property type="entry name" value="RNaseH_sf"/>
</dbReference>
<dbReference type="GO" id="GO:0005737">
    <property type="term" value="C:cytoplasm"/>
    <property type="evidence" value="ECO:0007669"/>
    <property type="project" value="InterPro"/>
</dbReference>
<dbReference type="GO" id="GO:0005634">
    <property type="term" value="C:nucleus"/>
    <property type="evidence" value="ECO:0007669"/>
    <property type="project" value="InterPro"/>
</dbReference>
<dbReference type="OrthoDB" id="1432093at2759"/>